<comment type="subcellular location">
    <subcellularLocation>
        <location evidence="1">Cell membrane</location>
        <topology evidence="1">Multi-pass membrane protein</topology>
    </subcellularLocation>
</comment>
<feature type="transmembrane region" description="Helical" evidence="6">
    <location>
        <begin position="60"/>
        <end position="77"/>
    </location>
</feature>
<evidence type="ECO:0000256" key="1">
    <source>
        <dbReference type="ARBA" id="ARBA00004651"/>
    </source>
</evidence>
<evidence type="ECO:0000259" key="7">
    <source>
        <dbReference type="Pfam" id="PF00482"/>
    </source>
</evidence>
<keyword evidence="4 6" id="KW-1133">Transmembrane helix</keyword>
<comment type="caution">
    <text evidence="8">The sequence shown here is derived from an EMBL/GenBank/DDBJ whole genome shotgun (WGS) entry which is preliminary data.</text>
</comment>
<feature type="transmembrane region" description="Helical" evidence="6">
    <location>
        <begin position="36"/>
        <end position="54"/>
    </location>
</feature>
<evidence type="ECO:0000313" key="9">
    <source>
        <dbReference type="Proteomes" id="UP001596060"/>
    </source>
</evidence>
<evidence type="ECO:0000256" key="6">
    <source>
        <dbReference type="SAM" id="Phobius"/>
    </source>
</evidence>
<evidence type="ECO:0000256" key="5">
    <source>
        <dbReference type="ARBA" id="ARBA00023136"/>
    </source>
</evidence>
<accession>A0ABW0P1P5</accession>
<evidence type="ECO:0000256" key="3">
    <source>
        <dbReference type="ARBA" id="ARBA00022692"/>
    </source>
</evidence>
<dbReference type="RefSeq" id="WP_377817159.1">
    <property type="nucleotide sequence ID" value="NZ_JBHSLU010000037.1"/>
</dbReference>
<protein>
    <submittedName>
        <fullName evidence="8">Type II secretion system F family protein</fullName>
    </submittedName>
</protein>
<dbReference type="Pfam" id="PF00482">
    <property type="entry name" value="T2SSF"/>
    <property type="match status" value="1"/>
</dbReference>
<dbReference type="Gene3D" id="1.20.81.30">
    <property type="entry name" value="Type II secretion system (T2SS), domain F"/>
    <property type="match status" value="1"/>
</dbReference>
<gene>
    <name evidence="8" type="ORF">ACFPN9_13060</name>
</gene>
<dbReference type="Proteomes" id="UP001596060">
    <property type="component" value="Unassembled WGS sequence"/>
</dbReference>
<evidence type="ECO:0000256" key="2">
    <source>
        <dbReference type="ARBA" id="ARBA00022475"/>
    </source>
</evidence>
<organism evidence="8 9">
    <name type="scientific">Bosea massiliensis</name>
    <dbReference type="NCBI Taxonomy" id="151419"/>
    <lineage>
        <taxon>Bacteria</taxon>
        <taxon>Pseudomonadati</taxon>
        <taxon>Pseudomonadota</taxon>
        <taxon>Alphaproteobacteria</taxon>
        <taxon>Hyphomicrobiales</taxon>
        <taxon>Boseaceae</taxon>
        <taxon>Bosea</taxon>
    </lineage>
</organism>
<dbReference type="InterPro" id="IPR018076">
    <property type="entry name" value="T2SS_GspF_dom"/>
</dbReference>
<evidence type="ECO:0000313" key="8">
    <source>
        <dbReference type="EMBL" id="MFC5506186.1"/>
    </source>
</evidence>
<feature type="transmembrane region" description="Helical" evidence="6">
    <location>
        <begin position="206"/>
        <end position="223"/>
    </location>
</feature>
<feature type="domain" description="Type II secretion system protein GspF" evidence="7">
    <location>
        <begin position="96"/>
        <end position="218"/>
    </location>
</feature>
<proteinExistence type="predicted"/>
<keyword evidence="3 6" id="KW-0812">Transmembrane</keyword>
<dbReference type="EMBL" id="JBHSLU010000037">
    <property type="protein sequence ID" value="MFC5506186.1"/>
    <property type="molecule type" value="Genomic_DNA"/>
</dbReference>
<name>A0ABW0P1P5_9HYPH</name>
<dbReference type="PANTHER" id="PTHR35007:SF1">
    <property type="entry name" value="PILUS ASSEMBLY PROTEIN"/>
    <property type="match status" value="1"/>
</dbReference>
<sequence>MIAEGLRQVEKGRSADPKSLEVLLDQAGILWSTRLYWTYSVLVGAIIGVAATFITSNAYIGLMMIALGSYFPMRLYVRRARAKRLRLFVNELPNALDMLVRGVKAGLHMTECFRSIAREAKEPLRSEFQRVVDAQAIGITIADAIARLADRVPTPETNFLAISVALQSTSGGRLSEALDNLSKTLRDRKAMYGEIAAMSMEAKSSTAIIGAMPFLFLAGIHFTEPNYVLPLFRTTIGIMVLIGAASWMLIGLYIINKMSQIKV</sequence>
<keyword evidence="2" id="KW-1003">Cell membrane</keyword>
<dbReference type="InterPro" id="IPR042094">
    <property type="entry name" value="T2SS_GspF_sf"/>
</dbReference>
<keyword evidence="9" id="KW-1185">Reference proteome</keyword>
<reference evidence="9" key="1">
    <citation type="journal article" date="2019" name="Int. J. Syst. Evol. Microbiol.">
        <title>The Global Catalogue of Microorganisms (GCM) 10K type strain sequencing project: providing services to taxonomists for standard genome sequencing and annotation.</title>
        <authorList>
            <consortium name="The Broad Institute Genomics Platform"/>
            <consortium name="The Broad Institute Genome Sequencing Center for Infectious Disease"/>
            <person name="Wu L."/>
            <person name="Ma J."/>
        </authorList>
    </citation>
    <scope>NUCLEOTIDE SEQUENCE [LARGE SCALE GENOMIC DNA]</scope>
    <source>
        <strain evidence="9">CCUG 43117</strain>
    </source>
</reference>
<evidence type="ECO:0000256" key="4">
    <source>
        <dbReference type="ARBA" id="ARBA00022989"/>
    </source>
</evidence>
<dbReference type="PANTHER" id="PTHR35007">
    <property type="entry name" value="INTEGRAL MEMBRANE PROTEIN-RELATED"/>
    <property type="match status" value="1"/>
</dbReference>
<keyword evidence="5 6" id="KW-0472">Membrane</keyword>
<feature type="transmembrane region" description="Helical" evidence="6">
    <location>
        <begin position="235"/>
        <end position="255"/>
    </location>
</feature>